<dbReference type="RefSeq" id="WP_189533191.1">
    <property type="nucleotide sequence ID" value="NZ_BMYX01000007.1"/>
</dbReference>
<evidence type="ECO:0000256" key="3">
    <source>
        <dbReference type="ARBA" id="ARBA00022553"/>
    </source>
</evidence>
<dbReference type="PANTHER" id="PTHR24421:SF10">
    <property type="entry name" value="NITRATE_NITRITE SENSOR PROTEIN NARQ"/>
    <property type="match status" value="1"/>
</dbReference>
<dbReference type="InterPro" id="IPR050482">
    <property type="entry name" value="Sensor_HK_TwoCompSys"/>
</dbReference>
<keyword evidence="7" id="KW-0067">ATP-binding</keyword>
<reference evidence="11" key="1">
    <citation type="journal article" date="2014" name="Int. J. Syst. Evol. Microbiol.">
        <title>Complete genome sequence of Corynebacterium casei LMG S-19264T (=DSM 44701T), isolated from a smear-ripened cheese.</title>
        <authorList>
            <consortium name="US DOE Joint Genome Institute (JGI-PGF)"/>
            <person name="Walter F."/>
            <person name="Albersmeier A."/>
            <person name="Kalinowski J."/>
            <person name="Ruckert C."/>
        </authorList>
    </citation>
    <scope>NUCLEOTIDE SEQUENCE</scope>
    <source>
        <strain evidence="11">KCTC 32182</strain>
    </source>
</reference>
<dbReference type="EC" id="2.7.13.3" evidence="2"/>
<gene>
    <name evidence="11" type="ORF">GCM10011289_16610</name>
</gene>
<keyword evidence="12" id="KW-1185">Reference proteome</keyword>
<dbReference type="SUPFAM" id="SSF55874">
    <property type="entry name" value="ATPase domain of HSP90 chaperone/DNA topoisomerase II/histidine kinase"/>
    <property type="match status" value="1"/>
</dbReference>
<comment type="catalytic activity">
    <reaction evidence="1">
        <text>ATP + protein L-histidine = ADP + protein N-phospho-L-histidine.</text>
        <dbReference type="EC" id="2.7.13.3"/>
    </reaction>
</comment>
<dbReference type="EMBL" id="BMYX01000007">
    <property type="protein sequence ID" value="GGY13929.1"/>
    <property type="molecule type" value="Genomic_DNA"/>
</dbReference>
<reference evidence="11" key="2">
    <citation type="submission" date="2020-09" db="EMBL/GenBank/DDBJ databases">
        <authorList>
            <person name="Sun Q."/>
            <person name="Kim S."/>
        </authorList>
    </citation>
    <scope>NUCLEOTIDE SEQUENCE</scope>
    <source>
        <strain evidence="11">KCTC 32182</strain>
    </source>
</reference>
<evidence type="ECO:0000313" key="12">
    <source>
        <dbReference type="Proteomes" id="UP000645257"/>
    </source>
</evidence>
<dbReference type="Gene3D" id="1.20.5.1930">
    <property type="match status" value="1"/>
</dbReference>
<dbReference type="CDD" id="cd16917">
    <property type="entry name" value="HATPase_UhpB-NarQ-NarX-like"/>
    <property type="match status" value="1"/>
</dbReference>
<evidence type="ECO:0000256" key="8">
    <source>
        <dbReference type="ARBA" id="ARBA00023012"/>
    </source>
</evidence>
<evidence type="ECO:0000256" key="6">
    <source>
        <dbReference type="ARBA" id="ARBA00022777"/>
    </source>
</evidence>
<keyword evidence="6" id="KW-0418">Kinase</keyword>
<dbReference type="PANTHER" id="PTHR24421">
    <property type="entry name" value="NITRATE/NITRITE SENSOR PROTEIN NARX-RELATED"/>
    <property type="match status" value="1"/>
</dbReference>
<evidence type="ECO:0000259" key="9">
    <source>
        <dbReference type="Pfam" id="PF02518"/>
    </source>
</evidence>
<organism evidence="11 12">
    <name type="scientific">Paludibacterium paludis</name>
    <dbReference type="NCBI Taxonomy" id="1225769"/>
    <lineage>
        <taxon>Bacteria</taxon>
        <taxon>Pseudomonadati</taxon>
        <taxon>Pseudomonadota</taxon>
        <taxon>Betaproteobacteria</taxon>
        <taxon>Neisseriales</taxon>
        <taxon>Chromobacteriaceae</taxon>
        <taxon>Paludibacterium</taxon>
    </lineage>
</organism>
<dbReference type="Pfam" id="PF02518">
    <property type="entry name" value="HATPase_c"/>
    <property type="match status" value="1"/>
</dbReference>
<comment type="caution">
    <text evidence="11">The sequence shown here is derived from an EMBL/GenBank/DDBJ whole genome shotgun (WGS) entry which is preliminary data.</text>
</comment>
<accession>A0A918P2B4</accession>
<dbReference type="AlphaFoldDB" id="A0A918P2B4"/>
<evidence type="ECO:0000256" key="2">
    <source>
        <dbReference type="ARBA" id="ARBA00012438"/>
    </source>
</evidence>
<evidence type="ECO:0000256" key="5">
    <source>
        <dbReference type="ARBA" id="ARBA00022741"/>
    </source>
</evidence>
<keyword evidence="5" id="KW-0547">Nucleotide-binding</keyword>
<sequence>MHGSRQCGIEYEAGFGQLVAANEEIARRLHDELAQRLVFALIHLDDARAGANDPAPLAHCRGLVREALGATRELIGQLQGENPGGRMPNADDFAERCESVAREVGTMAGKIIGTDCPAVRISLPEPVARLLLDAARELLVNACKHAPEARIALRLRERRGGIELTVRDDGPGFDPQRILAPRAGGSGLCRLPARLRAEGIGLTLRTEKGAGAGVCAELVWPSMPGSRS</sequence>
<evidence type="ECO:0000256" key="7">
    <source>
        <dbReference type="ARBA" id="ARBA00022840"/>
    </source>
</evidence>
<feature type="domain" description="Histidine kinase/HSP90-like ATPase" evidence="9">
    <location>
        <begin position="130"/>
        <end position="187"/>
    </location>
</feature>
<feature type="domain" description="Signal transduction histidine kinase subgroup 3 dimerisation and phosphoacceptor" evidence="10">
    <location>
        <begin position="24"/>
        <end position="79"/>
    </location>
</feature>
<evidence type="ECO:0000256" key="4">
    <source>
        <dbReference type="ARBA" id="ARBA00022679"/>
    </source>
</evidence>
<keyword evidence="3" id="KW-0597">Phosphoprotein</keyword>
<dbReference type="GO" id="GO:0016020">
    <property type="term" value="C:membrane"/>
    <property type="evidence" value="ECO:0007669"/>
    <property type="project" value="InterPro"/>
</dbReference>
<dbReference type="GO" id="GO:0000155">
    <property type="term" value="F:phosphorelay sensor kinase activity"/>
    <property type="evidence" value="ECO:0007669"/>
    <property type="project" value="InterPro"/>
</dbReference>
<dbReference type="InterPro" id="IPR011712">
    <property type="entry name" value="Sig_transdc_His_kin_sub3_dim/P"/>
</dbReference>
<dbReference type="InterPro" id="IPR003594">
    <property type="entry name" value="HATPase_dom"/>
</dbReference>
<evidence type="ECO:0000259" key="10">
    <source>
        <dbReference type="Pfam" id="PF07730"/>
    </source>
</evidence>
<dbReference type="GO" id="GO:0005524">
    <property type="term" value="F:ATP binding"/>
    <property type="evidence" value="ECO:0007669"/>
    <property type="project" value="UniProtKB-KW"/>
</dbReference>
<dbReference type="Proteomes" id="UP000645257">
    <property type="component" value="Unassembled WGS sequence"/>
</dbReference>
<name>A0A918P2B4_9NEIS</name>
<evidence type="ECO:0000256" key="1">
    <source>
        <dbReference type="ARBA" id="ARBA00000085"/>
    </source>
</evidence>
<dbReference type="InterPro" id="IPR036890">
    <property type="entry name" value="HATPase_C_sf"/>
</dbReference>
<evidence type="ECO:0000313" key="11">
    <source>
        <dbReference type="EMBL" id="GGY13929.1"/>
    </source>
</evidence>
<keyword evidence="4" id="KW-0808">Transferase</keyword>
<protein>
    <recommendedName>
        <fullName evidence="2">histidine kinase</fullName>
        <ecNumber evidence="2">2.7.13.3</ecNumber>
    </recommendedName>
</protein>
<keyword evidence="8" id="KW-0902">Two-component regulatory system</keyword>
<dbReference type="Pfam" id="PF07730">
    <property type="entry name" value="HisKA_3"/>
    <property type="match status" value="1"/>
</dbReference>
<dbReference type="GO" id="GO:0046983">
    <property type="term" value="F:protein dimerization activity"/>
    <property type="evidence" value="ECO:0007669"/>
    <property type="project" value="InterPro"/>
</dbReference>
<proteinExistence type="predicted"/>
<dbReference type="Gene3D" id="3.30.565.10">
    <property type="entry name" value="Histidine kinase-like ATPase, C-terminal domain"/>
    <property type="match status" value="1"/>
</dbReference>